<dbReference type="InterPro" id="IPR052134">
    <property type="entry name" value="ILF2"/>
</dbReference>
<dbReference type="Pfam" id="PF07528">
    <property type="entry name" value="DZF_N"/>
    <property type="match status" value="1"/>
</dbReference>
<dbReference type="PROSITE" id="PS51703">
    <property type="entry name" value="DZF"/>
    <property type="match status" value="1"/>
</dbReference>
<dbReference type="InterPro" id="IPR006561">
    <property type="entry name" value="DZF_dom"/>
</dbReference>
<dbReference type="InterPro" id="IPR049401">
    <property type="entry name" value="DZF_dom_N"/>
</dbReference>
<dbReference type="GO" id="GO:0071013">
    <property type="term" value="C:catalytic step 2 spliceosome"/>
    <property type="evidence" value="ECO:0007669"/>
    <property type="project" value="TreeGrafter"/>
</dbReference>
<feature type="domain" description="DZF" evidence="5">
    <location>
        <begin position="1"/>
        <end position="141"/>
    </location>
</feature>
<gene>
    <name evidence="7" type="primary">LOC111113821</name>
</gene>
<proteinExistence type="predicted"/>
<dbReference type="PANTHER" id="PTHR46447:SF1">
    <property type="entry name" value="INTERLEUKIN ENHANCER-BINDING FACTOR 2"/>
    <property type="match status" value="1"/>
</dbReference>
<evidence type="ECO:0000256" key="3">
    <source>
        <dbReference type="ARBA" id="ARBA00023159"/>
    </source>
</evidence>
<dbReference type="GO" id="GO:0003677">
    <property type="term" value="F:DNA binding"/>
    <property type="evidence" value="ECO:0007669"/>
    <property type="project" value="UniProtKB-KW"/>
</dbReference>
<dbReference type="Gene3D" id="3.30.460.10">
    <property type="entry name" value="Beta Polymerase, domain 2"/>
    <property type="match status" value="1"/>
</dbReference>
<organism evidence="6 7">
    <name type="scientific">Crassostrea virginica</name>
    <name type="common">Eastern oyster</name>
    <dbReference type="NCBI Taxonomy" id="6565"/>
    <lineage>
        <taxon>Eukaryota</taxon>
        <taxon>Metazoa</taxon>
        <taxon>Spiralia</taxon>
        <taxon>Lophotrochozoa</taxon>
        <taxon>Mollusca</taxon>
        <taxon>Bivalvia</taxon>
        <taxon>Autobranchia</taxon>
        <taxon>Pteriomorphia</taxon>
        <taxon>Ostreida</taxon>
        <taxon>Ostreoidea</taxon>
        <taxon>Ostreidae</taxon>
        <taxon>Crassostrea</taxon>
    </lineage>
</organism>
<dbReference type="GeneID" id="111113821"/>
<keyword evidence="2" id="KW-0238">DNA-binding</keyword>
<dbReference type="PANTHER" id="PTHR46447">
    <property type="entry name" value="INTERLEUKIN ENHANCER-BINDING FACTOR"/>
    <property type="match status" value="1"/>
</dbReference>
<dbReference type="RefSeq" id="XP_022307819.1">
    <property type="nucleotide sequence ID" value="XM_022452111.1"/>
</dbReference>
<dbReference type="GO" id="GO:0003725">
    <property type="term" value="F:double-stranded RNA binding"/>
    <property type="evidence" value="ECO:0007669"/>
    <property type="project" value="TreeGrafter"/>
</dbReference>
<dbReference type="Proteomes" id="UP000694844">
    <property type="component" value="Chromosome 9"/>
</dbReference>
<evidence type="ECO:0000313" key="6">
    <source>
        <dbReference type="Proteomes" id="UP000694844"/>
    </source>
</evidence>
<evidence type="ECO:0000259" key="5">
    <source>
        <dbReference type="PROSITE" id="PS51703"/>
    </source>
</evidence>
<dbReference type="KEGG" id="cvn:111113821"/>
<keyword evidence="1" id="KW-0805">Transcription regulation</keyword>
<reference evidence="7" key="1">
    <citation type="submission" date="2025-08" db="UniProtKB">
        <authorList>
            <consortium name="RefSeq"/>
        </authorList>
    </citation>
    <scope>IDENTIFICATION</scope>
    <source>
        <tissue evidence="7">Whole sample</tissue>
    </source>
</reference>
<keyword evidence="4" id="KW-0804">Transcription</keyword>
<dbReference type="OrthoDB" id="5775647at2759"/>
<evidence type="ECO:0000256" key="4">
    <source>
        <dbReference type="ARBA" id="ARBA00023163"/>
    </source>
</evidence>
<accession>A0A8B8BY92</accession>
<keyword evidence="3" id="KW-0010">Activator</keyword>
<protein>
    <submittedName>
        <fullName evidence="7">Interleukin enhancer-binding factor 2 homolog</fullName>
    </submittedName>
</protein>
<evidence type="ECO:0000313" key="7">
    <source>
        <dbReference type="RefSeq" id="XP_022307819.1"/>
    </source>
</evidence>
<evidence type="ECO:0000256" key="1">
    <source>
        <dbReference type="ARBA" id="ARBA00023015"/>
    </source>
</evidence>
<dbReference type="AlphaFoldDB" id="A0A8B8BY92"/>
<name>A0A8B8BY92_CRAVI</name>
<dbReference type="InterPro" id="IPR043519">
    <property type="entry name" value="NT_sf"/>
</dbReference>
<dbReference type="GO" id="GO:0045893">
    <property type="term" value="P:positive regulation of DNA-templated transcription"/>
    <property type="evidence" value="ECO:0007669"/>
    <property type="project" value="TreeGrafter"/>
</dbReference>
<keyword evidence="6" id="KW-1185">Reference proteome</keyword>
<evidence type="ECO:0000256" key="2">
    <source>
        <dbReference type="ARBA" id="ARBA00023125"/>
    </source>
</evidence>
<sequence length="141" mass="15710">MRALKTCLLKRNNDLTPSSQEQTSILALVSKIQGMMDSLVLTPSSFDPVLVCYLPNKEAVAVLGNKIVDDLRSQDPEEVLTNDIGFEISASDGTVKCLITTIPPNLKKLDPELHLDGKVMQNHLAVIRHARWFEENAFHSR</sequence>